<name>A0ABV7X6K4_9SPHN</name>
<keyword evidence="2" id="KW-0812">Transmembrane</keyword>
<feature type="coiled-coil region" evidence="1">
    <location>
        <begin position="137"/>
        <end position="206"/>
    </location>
</feature>
<evidence type="ECO:0000256" key="1">
    <source>
        <dbReference type="SAM" id="Coils"/>
    </source>
</evidence>
<feature type="transmembrane region" description="Helical" evidence="2">
    <location>
        <begin position="271"/>
        <end position="289"/>
    </location>
</feature>
<keyword evidence="2" id="KW-1133">Transmembrane helix</keyword>
<dbReference type="Pfam" id="PF12412">
    <property type="entry name" value="DUF3667"/>
    <property type="match status" value="1"/>
</dbReference>
<keyword evidence="2" id="KW-0472">Membrane</keyword>
<evidence type="ECO:0000313" key="3">
    <source>
        <dbReference type="EMBL" id="MFC3711769.1"/>
    </source>
</evidence>
<sequence length="387" mass="42935">MSDDIEALGGLATGALIAGAIDRERGAKGEAHGACLNCETPLHGRFCDNCGQPAHVHRTLGHVFEEFLHGVLHFDTKAWRTIPLLLFKPGKLTRDYVHGKRARYIAPFALFLFTVFVMFFTFGFMGQPEFDDSAFRVQTKAEEIAAAKKDVAEKEQELVQAERMLASAQRDRTSKPGAIGELSGEVAGAKAALSAAQAELKVEEAQPEDDRTAVPGVRPSNGTWQDNIRYSVESGQMNVNIGSKTLNERGRKALLNPDLTLYKMQQKAYKLSFLLVPLSLPFLWLLFPFRRSVTLYDHTVFALYSLSFMSLLFVALALTWRWGGSSGMQIAATAFGIIPPIHMYLQLKGAYALGWLSALWRTFWLLIFSQIVVAIFFALIIVLGIVD</sequence>
<dbReference type="RefSeq" id="WP_380857332.1">
    <property type="nucleotide sequence ID" value="NZ_JBHRXV010000003.1"/>
</dbReference>
<feature type="transmembrane region" description="Helical" evidence="2">
    <location>
        <begin position="301"/>
        <end position="320"/>
    </location>
</feature>
<accession>A0ABV7X6K4</accession>
<dbReference type="InterPro" id="IPR022134">
    <property type="entry name" value="DUF3667"/>
</dbReference>
<feature type="transmembrane region" description="Helical" evidence="2">
    <location>
        <begin position="104"/>
        <end position="126"/>
    </location>
</feature>
<reference evidence="4" key="1">
    <citation type="journal article" date="2019" name="Int. J. Syst. Evol. Microbiol.">
        <title>The Global Catalogue of Microorganisms (GCM) 10K type strain sequencing project: providing services to taxonomists for standard genome sequencing and annotation.</title>
        <authorList>
            <consortium name="The Broad Institute Genomics Platform"/>
            <consortium name="The Broad Institute Genome Sequencing Center for Infectious Disease"/>
            <person name="Wu L."/>
            <person name="Ma J."/>
        </authorList>
    </citation>
    <scope>NUCLEOTIDE SEQUENCE [LARGE SCALE GENOMIC DNA]</scope>
    <source>
        <strain evidence="4">KCTC 42644</strain>
    </source>
</reference>
<keyword evidence="4" id="KW-1185">Reference proteome</keyword>
<keyword evidence="1" id="KW-0175">Coiled coil</keyword>
<proteinExistence type="predicted"/>
<gene>
    <name evidence="3" type="ORF">ACFOMD_04255</name>
</gene>
<evidence type="ECO:0000313" key="4">
    <source>
        <dbReference type="Proteomes" id="UP001595615"/>
    </source>
</evidence>
<protein>
    <submittedName>
        <fullName evidence="3">DUF3667 domain-containing protein</fullName>
    </submittedName>
</protein>
<dbReference type="EMBL" id="JBHRXV010000003">
    <property type="protein sequence ID" value="MFC3711769.1"/>
    <property type="molecule type" value="Genomic_DNA"/>
</dbReference>
<feature type="transmembrane region" description="Helical" evidence="2">
    <location>
        <begin position="365"/>
        <end position="386"/>
    </location>
</feature>
<comment type="caution">
    <text evidence="3">The sequence shown here is derived from an EMBL/GenBank/DDBJ whole genome shotgun (WGS) entry which is preliminary data.</text>
</comment>
<dbReference type="Proteomes" id="UP001595615">
    <property type="component" value="Unassembled WGS sequence"/>
</dbReference>
<organism evidence="3 4">
    <name type="scientific">Sphingoaurantiacus capsulatus</name>
    <dbReference type="NCBI Taxonomy" id="1771310"/>
    <lineage>
        <taxon>Bacteria</taxon>
        <taxon>Pseudomonadati</taxon>
        <taxon>Pseudomonadota</taxon>
        <taxon>Alphaproteobacteria</taxon>
        <taxon>Sphingomonadales</taxon>
        <taxon>Sphingosinicellaceae</taxon>
        <taxon>Sphingoaurantiacus</taxon>
    </lineage>
</organism>
<evidence type="ECO:0000256" key="2">
    <source>
        <dbReference type="SAM" id="Phobius"/>
    </source>
</evidence>